<protein>
    <submittedName>
        <fullName evidence="2">Uncharacterized protein</fullName>
    </submittedName>
</protein>
<organism evidence="2 3">
    <name type="scientific">Mycena chlorophos</name>
    <name type="common">Agaric fungus</name>
    <name type="synonym">Agaricus chlorophos</name>
    <dbReference type="NCBI Taxonomy" id="658473"/>
    <lineage>
        <taxon>Eukaryota</taxon>
        <taxon>Fungi</taxon>
        <taxon>Dikarya</taxon>
        <taxon>Basidiomycota</taxon>
        <taxon>Agaricomycotina</taxon>
        <taxon>Agaricomycetes</taxon>
        <taxon>Agaricomycetidae</taxon>
        <taxon>Agaricales</taxon>
        <taxon>Marasmiineae</taxon>
        <taxon>Mycenaceae</taxon>
        <taxon>Mycena</taxon>
    </lineage>
</organism>
<proteinExistence type="predicted"/>
<reference evidence="2" key="1">
    <citation type="submission" date="2014-09" db="EMBL/GenBank/DDBJ databases">
        <title>Genome sequence of the luminous mushroom Mycena chlorophos for searching fungal bioluminescence genes.</title>
        <authorList>
            <person name="Tanaka Y."/>
            <person name="Kasuga D."/>
            <person name="Oba Y."/>
            <person name="Hase S."/>
            <person name="Sato K."/>
            <person name="Oba Y."/>
            <person name="Sakakibara Y."/>
        </authorList>
    </citation>
    <scope>NUCLEOTIDE SEQUENCE</scope>
</reference>
<keyword evidence="3" id="KW-1185">Reference proteome</keyword>
<dbReference type="Gene3D" id="1.20.5.1000">
    <property type="entry name" value="arf6 gtpase in complex with a specific effector, jip4"/>
    <property type="match status" value="1"/>
</dbReference>
<sequence length="437" mass="49107">MPVQSQVKLERPLSTRRRCGTDWPYHQKIEGSDDGASDADSRYPHVAQALREVVVLRDEVEDLREQLHTAERVRQELTEELNNLSEDHDQRIEEIVEERDAAQTEANELYDKAQALEADKALLESSLVISRNSNAIHQQRIAQLQSANEGLSHQVAALEEQQDDYENTVTQLQNGHAVLQTNVNILSAERDALLARVKELQSQLPPDELARIIRLCQARMAVFDDEAYPHPPIDELKTVSAGNVNLWTVLGAHPVAQHFLNSVLFLQSRTTFLSDGNLLAWGPRGRYDALTNTWTPDVGSNLRAHIRTKKDVFVTRPAPGNTTEVIYLGTFAVMDMRSVSSFKRIGRIPEGVNASILLSLLASGQAPPNFQQIVDHHYRKHNGGFSSAIEATGLQRVGFNWALYEGLFPGVRNGNLKRRLGAVEEGMQQQPWKRVRM</sequence>
<evidence type="ECO:0000313" key="2">
    <source>
        <dbReference type="EMBL" id="GAT44525.1"/>
    </source>
</evidence>
<feature type="coiled-coil region" evidence="1">
    <location>
        <begin position="46"/>
        <end position="203"/>
    </location>
</feature>
<dbReference type="Proteomes" id="UP000815677">
    <property type="component" value="Unassembled WGS sequence"/>
</dbReference>
<gene>
    <name evidence="2" type="ORF">MCHLO_02140</name>
</gene>
<accession>A0ABQ0L045</accession>
<name>A0ABQ0L045_MYCCL</name>
<keyword evidence="1" id="KW-0175">Coiled coil</keyword>
<evidence type="ECO:0000256" key="1">
    <source>
        <dbReference type="SAM" id="Coils"/>
    </source>
</evidence>
<dbReference type="EMBL" id="DF839781">
    <property type="protein sequence ID" value="GAT44525.1"/>
    <property type="molecule type" value="Genomic_DNA"/>
</dbReference>
<evidence type="ECO:0000313" key="3">
    <source>
        <dbReference type="Proteomes" id="UP000815677"/>
    </source>
</evidence>